<dbReference type="CDD" id="cd03089">
    <property type="entry name" value="PMM_PGM"/>
    <property type="match status" value="1"/>
</dbReference>
<dbReference type="InterPro" id="IPR005846">
    <property type="entry name" value="A-D-PHexomutase_a/b/a-III"/>
</dbReference>
<dbReference type="InterPro" id="IPR005844">
    <property type="entry name" value="A-D-PHexomutase_a/b/a-I"/>
</dbReference>
<sequence length="456" mass="51069">MALNQNMFRMYDIRGVWNDDLTEETAELIGKAFGTYIQNEKGIKDVIVGRDNRISSKPIRNAVINGLVSTGCNVLDIGVLSTPAFYYSRILFNYDAGLMITASHNPPQFNGFKVAFGPSTIYGDELKKLYHIAEKGDFKTGAGFLKYAYPIQSYIKMIQDKVKLGDRKLKVVVDCGNGTCSNIYPDIIYGLGCEVYPLYCESDPTFPNHFPDPVNADNLKDLIKEVKRLGADVGIAFDGDGDRIGVVDEKGNIIWGDMLMVLYWREIMKKHPGADAIVEVKCSKALPEEIKKLGGNPIFYKTGHSLIKAKMKEINAVFTGEMSGHMFFADEYYGYDDAAYAAARLLRILSNTDRTLSELLSDVPKYPSTPELRLHCDDDKKFDVVKGVTEHFREKGYDLIDIDGARVMFDGGWGLVRASNTGPELIVRCEADTEERLKEIKDELAEVLKKYGVELK</sequence>
<dbReference type="Pfam" id="PF02878">
    <property type="entry name" value="PGM_PMM_I"/>
    <property type="match status" value="1"/>
</dbReference>
<feature type="domain" description="Alpha-D-phosphohexomutase alpha/beta/alpha" evidence="9">
    <location>
        <begin position="6"/>
        <end position="138"/>
    </location>
</feature>
<feature type="domain" description="Alpha-D-phosphohexomutase alpha/beta/alpha" evidence="10">
    <location>
        <begin position="153"/>
        <end position="251"/>
    </location>
</feature>
<proteinExistence type="inferred from homology"/>
<keyword evidence="5 7" id="KW-0460">Magnesium</keyword>
<dbReference type="InterPro" id="IPR016055">
    <property type="entry name" value="A-D-PHexomutase_a/b/a-I/II/III"/>
</dbReference>
<keyword evidence="4 7" id="KW-0479">Metal-binding</keyword>
<protein>
    <submittedName>
        <fullName evidence="12">Phosphomannomutase</fullName>
    </submittedName>
</protein>
<evidence type="ECO:0000256" key="5">
    <source>
        <dbReference type="ARBA" id="ARBA00022842"/>
    </source>
</evidence>
<organism evidence="12 13">
    <name type="scientific">Thermoanaerobacterium thermosaccharolyticum</name>
    <name type="common">Clostridium thermosaccharolyticum</name>
    <dbReference type="NCBI Taxonomy" id="1517"/>
    <lineage>
        <taxon>Bacteria</taxon>
        <taxon>Bacillati</taxon>
        <taxon>Bacillota</taxon>
        <taxon>Clostridia</taxon>
        <taxon>Thermoanaerobacterales</taxon>
        <taxon>Thermoanaerobacteraceae</taxon>
        <taxon>Thermoanaerobacterium</taxon>
    </lineage>
</organism>
<dbReference type="Gene3D" id="3.40.120.10">
    <property type="entry name" value="Alpha-D-Glucose-1,6-Bisphosphate, subunit A, domain 3"/>
    <property type="match status" value="3"/>
</dbReference>
<evidence type="ECO:0000256" key="6">
    <source>
        <dbReference type="ARBA" id="ARBA00023235"/>
    </source>
</evidence>
<dbReference type="RefSeq" id="WP_094397834.1">
    <property type="nucleotide sequence ID" value="NZ_CP016893.1"/>
</dbReference>
<dbReference type="Pfam" id="PF02880">
    <property type="entry name" value="PGM_PMM_III"/>
    <property type="match status" value="1"/>
</dbReference>
<evidence type="ECO:0000256" key="1">
    <source>
        <dbReference type="ARBA" id="ARBA00001946"/>
    </source>
</evidence>
<evidence type="ECO:0000313" key="13">
    <source>
        <dbReference type="Proteomes" id="UP000214975"/>
    </source>
</evidence>
<dbReference type="EMBL" id="CP016893">
    <property type="protein sequence ID" value="AST58624.1"/>
    <property type="molecule type" value="Genomic_DNA"/>
</dbReference>
<dbReference type="Proteomes" id="UP000214975">
    <property type="component" value="Chromosome"/>
</dbReference>
<feature type="domain" description="Alpha-D-phosphohexomutase alpha/beta/alpha" evidence="11">
    <location>
        <begin position="256"/>
        <end position="365"/>
    </location>
</feature>
<dbReference type="InterPro" id="IPR005841">
    <property type="entry name" value="Alpha-D-phosphohexomutase_SF"/>
</dbReference>
<accession>A0A223I240</accession>
<evidence type="ECO:0000259" key="8">
    <source>
        <dbReference type="Pfam" id="PF00408"/>
    </source>
</evidence>
<evidence type="ECO:0000256" key="4">
    <source>
        <dbReference type="ARBA" id="ARBA00022723"/>
    </source>
</evidence>
<evidence type="ECO:0000256" key="7">
    <source>
        <dbReference type="RuleBase" id="RU004326"/>
    </source>
</evidence>
<comment type="similarity">
    <text evidence="2 7">Belongs to the phosphohexose mutase family.</text>
</comment>
<evidence type="ECO:0000259" key="10">
    <source>
        <dbReference type="Pfam" id="PF02879"/>
    </source>
</evidence>
<name>A0A223I240_THETR</name>
<evidence type="ECO:0000256" key="3">
    <source>
        <dbReference type="ARBA" id="ARBA00022553"/>
    </source>
</evidence>
<keyword evidence="6" id="KW-0413">Isomerase</keyword>
<dbReference type="GO" id="GO:0000287">
    <property type="term" value="F:magnesium ion binding"/>
    <property type="evidence" value="ECO:0007669"/>
    <property type="project" value="InterPro"/>
</dbReference>
<dbReference type="Gene3D" id="3.30.310.50">
    <property type="entry name" value="Alpha-D-phosphohexomutase, C-terminal domain"/>
    <property type="match status" value="1"/>
</dbReference>
<dbReference type="GO" id="GO:0005975">
    <property type="term" value="P:carbohydrate metabolic process"/>
    <property type="evidence" value="ECO:0007669"/>
    <property type="project" value="InterPro"/>
</dbReference>
<dbReference type="Pfam" id="PF00408">
    <property type="entry name" value="PGM_PMM_IV"/>
    <property type="match status" value="1"/>
</dbReference>
<dbReference type="PANTHER" id="PTHR43771">
    <property type="entry name" value="PHOSPHOMANNOMUTASE"/>
    <property type="match status" value="1"/>
</dbReference>
<dbReference type="InterPro" id="IPR005845">
    <property type="entry name" value="A-D-PHexomutase_a/b/a-II"/>
</dbReference>
<dbReference type="InterPro" id="IPR036900">
    <property type="entry name" value="A-D-PHexomutase_C_sf"/>
</dbReference>
<evidence type="ECO:0000313" key="12">
    <source>
        <dbReference type="EMBL" id="AST58624.1"/>
    </source>
</evidence>
<reference evidence="12 13" key="1">
    <citation type="submission" date="2016-08" db="EMBL/GenBank/DDBJ databases">
        <title>A novel genetic cassette of butanologenic Thermoanaerobacterium thermosaccharolyticum that directly convert cellulose to butanol.</title>
        <authorList>
            <person name="Li T."/>
            <person name="He J."/>
        </authorList>
    </citation>
    <scope>NUCLEOTIDE SEQUENCE [LARGE SCALE GENOMIC DNA]</scope>
    <source>
        <strain evidence="12 13">TG57</strain>
    </source>
</reference>
<keyword evidence="3" id="KW-0597">Phosphoprotein</keyword>
<dbReference type="AlphaFoldDB" id="A0A223I240"/>
<gene>
    <name evidence="12" type="ORF">Thert_02798</name>
</gene>
<dbReference type="SUPFAM" id="SSF53738">
    <property type="entry name" value="Phosphoglucomutase, first 3 domains"/>
    <property type="match status" value="3"/>
</dbReference>
<dbReference type="PROSITE" id="PS00710">
    <property type="entry name" value="PGM_PMM"/>
    <property type="match status" value="1"/>
</dbReference>
<dbReference type="InterPro" id="IPR005843">
    <property type="entry name" value="A-D-PHexomutase_C"/>
</dbReference>
<comment type="cofactor">
    <cofactor evidence="1">
        <name>Mg(2+)</name>
        <dbReference type="ChEBI" id="CHEBI:18420"/>
    </cofactor>
</comment>
<dbReference type="SUPFAM" id="SSF55957">
    <property type="entry name" value="Phosphoglucomutase, C-terminal domain"/>
    <property type="match status" value="1"/>
</dbReference>
<dbReference type="GO" id="GO:0016868">
    <property type="term" value="F:intramolecular phosphotransferase activity"/>
    <property type="evidence" value="ECO:0007669"/>
    <property type="project" value="InterPro"/>
</dbReference>
<dbReference type="PANTHER" id="PTHR43771:SF2">
    <property type="entry name" value="PHOSPHOMANNOMUTASE_PHOSPHOGLUCOMUTASE"/>
    <property type="match status" value="1"/>
</dbReference>
<evidence type="ECO:0000259" key="9">
    <source>
        <dbReference type="Pfam" id="PF02878"/>
    </source>
</evidence>
<evidence type="ECO:0000259" key="11">
    <source>
        <dbReference type="Pfam" id="PF02880"/>
    </source>
</evidence>
<dbReference type="Pfam" id="PF02879">
    <property type="entry name" value="PGM_PMM_II"/>
    <property type="match status" value="1"/>
</dbReference>
<feature type="domain" description="Alpha-D-phosphohexomutase C-terminal" evidence="8">
    <location>
        <begin position="371"/>
        <end position="446"/>
    </location>
</feature>
<dbReference type="InterPro" id="IPR016066">
    <property type="entry name" value="A-D-PHexomutase_CS"/>
</dbReference>
<evidence type="ECO:0000256" key="2">
    <source>
        <dbReference type="ARBA" id="ARBA00010231"/>
    </source>
</evidence>
<dbReference type="PRINTS" id="PR00509">
    <property type="entry name" value="PGMPMM"/>
</dbReference>